<dbReference type="Gene3D" id="3.40.50.300">
    <property type="entry name" value="P-loop containing nucleotide triphosphate hydrolases"/>
    <property type="match status" value="1"/>
</dbReference>
<evidence type="ECO:0000256" key="8">
    <source>
        <dbReference type="SAM" id="Phobius"/>
    </source>
</evidence>
<keyword evidence="4" id="KW-0547">Nucleotide-binding</keyword>
<sequence length="607" mass="63963">MPSHSVAWRDISARVRSGKRATRQILHPCAGIARAGGAHDKGEGLLALLGASGSGKTTLLSILAACEPAASGEAALDGRLYDASTGRSIGFVPQAERLFPTLTVGETVALSARLRGAAASRAAEALAALQLEHVQHSRLGDPAASRREGVSGGERRRTAIATELVHRPPLLLLDEPTSGLDSRGAAGVMALLSRLAAEQAVVCSLHQPSARAFAHAAQLCLLSPSGHAVYFGAAAAASEHFASLGAPVPPLTSAPEHLLDAAAELSDGEASLRRLLRAAAVASAAPAAAAAALAAATATPAPPPRRRVVRHAALLFWRSNQHTRRHPAFLRAMVSRSVTMALLIGGLYRGLSTSQRGAQDRVGALYFVLTNQIMTSISSLRTFIAERHIIAHEQRAGMYSLSAYFLARTAAESYVQLLCALLFGGLAYALVGLAPSFSQLALFELVVALVTLVAEAYVVLIGSLMPDEKSASVVAPLGLALFMVTGGLFVNGASVPPIFRWLNAANVFSYGFGALLHNEMRNLTFACEPHEMLGAPPPARLAKKCAAQWPAPSCPVTSGEQVIKRMTMHHTTPTQCILALCALLIAFRAMTFWALCRRFRSPLPHHQ</sequence>
<organism evidence="10 11">
    <name type="scientific">Prymnesium parvum</name>
    <name type="common">Toxic golden alga</name>
    <dbReference type="NCBI Taxonomy" id="97485"/>
    <lineage>
        <taxon>Eukaryota</taxon>
        <taxon>Haptista</taxon>
        <taxon>Haptophyta</taxon>
        <taxon>Prymnesiophyceae</taxon>
        <taxon>Prymnesiales</taxon>
        <taxon>Prymnesiaceae</taxon>
        <taxon>Prymnesium</taxon>
    </lineage>
</organism>
<feature type="transmembrane region" description="Helical" evidence="8">
    <location>
        <begin position="576"/>
        <end position="595"/>
    </location>
</feature>
<evidence type="ECO:0000256" key="6">
    <source>
        <dbReference type="ARBA" id="ARBA00022989"/>
    </source>
</evidence>
<dbReference type="Pfam" id="PF01061">
    <property type="entry name" value="ABC2_membrane"/>
    <property type="match status" value="1"/>
</dbReference>
<evidence type="ECO:0000256" key="2">
    <source>
        <dbReference type="ARBA" id="ARBA00022448"/>
    </source>
</evidence>
<evidence type="ECO:0000256" key="7">
    <source>
        <dbReference type="ARBA" id="ARBA00023136"/>
    </source>
</evidence>
<feature type="domain" description="ABC transporter" evidence="9">
    <location>
        <begin position="13"/>
        <end position="250"/>
    </location>
</feature>
<dbReference type="InterPro" id="IPR013525">
    <property type="entry name" value="ABC2_TM"/>
</dbReference>
<evidence type="ECO:0000256" key="1">
    <source>
        <dbReference type="ARBA" id="ARBA00004141"/>
    </source>
</evidence>
<dbReference type="GO" id="GO:0140359">
    <property type="term" value="F:ABC-type transporter activity"/>
    <property type="evidence" value="ECO:0007669"/>
    <property type="project" value="InterPro"/>
</dbReference>
<dbReference type="AlphaFoldDB" id="A0AB34IEA8"/>
<dbReference type="PANTHER" id="PTHR48041">
    <property type="entry name" value="ABC TRANSPORTER G FAMILY MEMBER 28"/>
    <property type="match status" value="1"/>
</dbReference>
<dbReference type="PANTHER" id="PTHR48041:SF139">
    <property type="entry name" value="PROTEIN SCARLET"/>
    <property type="match status" value="1"/>
</dbReference>
<feature type="transmembrane region" description="Helical" evidence="8">
    <location>
        <begin position="473"/>
        <end position="492"/>
    </location>
</feature>
<dbReference type="InterPro" id="IPR027417">
    <property type="entry name" value="P-loop_NTPase"/>
</dbReference>
<keyword evidence="11" id="KW-1185">Reference proteome</keyword>
<gene>
    <name evidence="10" type="ORF">AB1Y20_014197</name>
</gene>
<name>A0AB34IEA8_PRYPA</name>
<feature type="transmembrane region" description="Helical" evidence="8">
    <location>
        <begin position="405"/>
        <end position="431"/>
    </location>
</feature>
<protein>
    <recommendedName>
        <fullName evidence="9">ABC transporter domain-containing protein</fullName>
    </recommendedName>
</protein>
<keyword evidence="3 8" id="KW-0812">Transmembrane</keyword>
<dbReference type="Proteomes" id="UP001515480">
    <property type="component" value="Unassembled WGS sequence"/>
</dbReference>
<dbReference type="SUPFAM" id="SSF52540">
    <property type="entry name" value="P-loop containing nucleoside triphosphate hydrolases"/>
    <property type="match status" value="1"/>
</dbReference>
<dbReference type="Pfam" id="PF00005">
    <property type="entry name" value="ABC_tran"/>
    <property type="match status" value="1"/>
</dbReference>
<dbReference type="GO" id="GO:0016020">
    <property type="term" value="C:membrane"/>
    <property type="evidence" value="ECO:0007669"/>
    <property type="project" value="UniProtKB-SubCell"/>
</dbReference>
<dbReference type="EMBL" id="JBGBPQ010000028">
    <property type="protein sequence ID" value="KAL1496592.1"/>
    <property type="molecule type" value="Genomic_DNA"/>
</dbReference>
<dbReference type="PROSITE" id="PS50893">
    <property type="entry name" value="ABC_TRANSPORTER_2"/>
    <property type="match status" value="1"/>
</dbReference>
<evidence type="ECO:0000313" key="10">
    <source>
        <dbReference type="EMBL" id="KAL1496592.1"/>
    </source>
</evidence>
<proteinExistence type="predicted"/>
<keyword evidence="2" id="KW-0813">Transport</keyword>
<reference evidence="10 11" key="1">
    <citation type="journal article" date="2024" name="Science">
        <title>Giant polyketide synthase enzymes in the biosynthesis of giant marine polyether toxins.</title>
        <authorList>
            <person name="Fallon T.R."/>
            <person name="Shende V.V."/>
            <person name="Wierzbicki I.H."/>
            <person name="Pendleton A.L."/>
            <person name="Watervoot N.F."/>
            <person name="Auber R.P."/>
            <person name="Gonzalez D.J."/>
            <person name="Wisecaver J.H."/>
            <person name="Moore B.S."/>
        </authorList>
    </citation>
    <scope>NUCLEOTIDE SEQUENCE [LARGE SCALE GENOMIC DNA]</scope>
    <source>
        <strain evidence="10 11">12B1</strain>
    </source>
</reference>
<evidence type="ECO:0000256" key="3">
    <source>
        <dbReference type="ARBA" id="ARBA00022692"/>
    </source>
</evidence>
<dbReference type="InterPro" id="IPR003593">
    <property type="entry name" value="AAA+_ATPase"/>
</dbReference>
<dbReference type="GO" id="GO:0005524">
    <property type="term" value="F:ATP binding"/>
    <property type="evidence" value="ECO:0007669"/>
    <property type="project" value="UniProtKB-KW"/>
</dbReference>
<evidence type="ECO:0000259" key="9">
    <source>
        <dbReference type="PROSITE" id="PS50893"/>
    </source>
</evidence>
<keyword evidence="6 8" id="KW-1133">Transmembrane helix</keyword>
<comment type="caution">
    <text evidence="10">The sequence shown here is derived from an EMBL/GenBank/DDBJ whole genome shotgun (WGS) entry which is preliminary data.</text>
</comment>
<feature type="transmembrane region" description="Helical" evidence="8">
    <location>
        <begin position="437"/>
        <end position="461"/>
    </location>
</feature>
<evidence type="ECO:0000256" key="4">
    <source>
        <dbReference type="ARBA" id="ARBA00022741"/>
    </source>
</evidence>
<evidence type="ECO:0000256" key="5">
    <source>
        <dbReference type="ARBA" id="ARBA00022840"/>
    </source>
</evidence>
<dbReference type="SMART" id="SM00382">
    <property type="entry name" value="AAA"/>
    <property type="match status" value="1"/>
</dbReference>
<dbReference type="GO" id="GO:0016887">
    <property type="term" value="F:ATP hydrolysis activity"/>
    <property type="evidence" value="ECO:0007669"/>
    <property type="project" value="InterPro"/>
</dbReference>
<comment type="subcellular location">
    <subcellularLocation>
        <location evidence="1">Membrane</location>
        <topology evidence="1">Multi-pass membrane protein</topology>
    </subcellularLocation>
</comment>
<keyword evidence="5" id="KW-0067">ATP-binding</keyword>
<dbReference type="InterPro" id="IPR050352">
    <property type="entry name" value="ABCG_transporters"/>
</dbReference>
<evidence type="ECO:0000313" key="11">
    <source>
        <dbReference type="Proteomes" id="UP001515480"/>
    </source>
</evidence>
<dbReference type="InterPro" id="IPR003439">
    <property type="entry name" value="ABC_transporter-like_ATP-bd"/>
</dbReference>
<accession>A0AB34IEA8</accession>
<keyword evidence="7 8" id="KW-0472">Membrane</keyword>